<dbReference type="eggNOG" id="ENOG5032SZ0">
    <property type="taxonomic scope" value="Bacteria"/>
</dbReference>
<sequence length="192" mass="19725">MAKGLFKVSIRGAMAPVLSSALLSTIALAPALSQSAGDIVVIGNSPAQWAQNQTYWNQLLGLTGGGQSPMAAPPAPGGDQATVDPQVLQQQLIQNIQISNLRLVPIIKLNGSSELMGSLTNRNAKTVTVSSVNFEVLDAQGNLLQTGSAVPQPATVAPGQTVTFQTTLPTVPPDSGAKVRLGRPAIQLQGGV</sequence>
<dbReference type="HOGENOM" id="CLU_1418766_0_0_3"/>
<dbReference type="NCBIfam" id="NF038353">
    <property type="entry name" value="FxLYD_dom"/>
    <property type="match status" value="1"/>
</dbReference>
<feature type="signal peptide" evidence="1">
    <location>
        <begin position="1"/>
        <end position="29"/>
    </location>
</feature>
<dbReference type="Gene3D" id="2.60.40.3230">
    <property type="match status" value="1"/>
</dbReference>
<protein>
    <submittedName>
        <fullName evidence="2">Uncharacterized protein</fullName>
    </submittedName>
</protein>
<dbReference type="AlphaFoldDB" id="B8HUY3"/>
<dbReference type="STRING" id="395961.Cyan7425_0642"/>
<evidence type="ECO:0000313" key="2">
    <source>
        <dbReference type="EMBL" id="ACL43030.1"/>
    </source>
</evidence>
<reference evidence="2" key="1">
    <citation type="submission" date="2009-01" db="EMBL/GenBank/DDBJ databases">
        <title>Complete sequence of chromosome Cyanothece sp. PCC 7425.</title>
        <authorList>
            <consortium name="US DOE Joint Genome Institute"/>
            <person name="Lucas S."/>
            <person name="Copeland A."/>
            <person name="Lapidus A."/>
            <person name="Glavina del Rio T."/>
            <person name="Dalin E."/>
            <person name="Tice H."/>
            <person name="Bruce D."/>
            <person name="Goodwin L."/>
            <person name="Pitluck S."/>
            <person name="Sims D."/>
            <person name="Meineke L."/>
            <person name="Brettin T."/>
            <person name="Detter J.C."/>
            <person name="Han C."/>
            <person name="Larimer F."/>
            <person name="Land M."/>
            <person name="Hauser L."/>
            <person name="Kyrpides N."/>
            <person name="Ovchinnikova G."/>
            <person name="Liberton M."/>
            <person name="Stoeckel J."/>
            <person name="Banerjee A."/>
            <person name="Singh A."/>
            <person name="Page L."/>
            <person name="Sato H."/>
            <person name="Zhao L."/>
            <person name="Sherman L."/>
            <person name="Pakrasi H."/>
            <person name="Richardson P."/>
        </authorList>
    </citation>
    <scope>NUCLEOTIDE SEQUENCE</scope>
    <source>
        <strain evidence="2">PCC 7425</strain>
    </source>
</reference>
<dbReference type="InterPro" id="IPR047676">
    <property type="entry name" value="FxLYD_dom"/>
</dbReference>
<accession>B8HUY3</accession>
<dbReference type="InterPro" id="IPR038483">
    <property type="entry name" value="YcfL-like_sf"/>
</dbReference>
<name>B8HUY3_CYAP4</name>
<feature type="chain" id="PRO_5002873724" evidence="1">
    <location>
        <begin position="30"/>
        <end position="192"/>
    </location>
</feature>
<gene>
    <name evidence="2" type="ordered locus">Cyan7425_0642</name>
</gene>
<keyword evidence="1" id="KW-0732">Signal</keyword>
<proteinExistence type="predicted"/>
<evidence type="ECO:0000256" key="1">
    <source>
        <dbReference type="SAM" id="SignalP"/>
    </source>
</evidence>
<dbReference type="KEGG" id="cyn:Cyan7425_0642"/>
<organism evidence="2">
    <name type="scientific">Cyanothece sp. (strain PCC 7425 / ATCC 29141)</name>
    <dbReference type="NCBI Taxonomy" id="395961"/>
    <lineage>
        <taxon>Bacteria</taxon>
        <taxon>Bacillati</taxon>
        <taxon>Cyanobacteriota</taxon>
        <taxon>Cyanophyceae</taxon>
        <taxon>Gomontiellales</taxon>
        <taxon>Cyanothecaceae</taxon>
        <taxon>Cyanothece</taxon>
    </lineage>
</organism>
<dbReference type="EMBL" id="CP001344">
    <property type="protein sequence ID" value="ACL43030.1"/>
    <property type="molecule type" value="Genomic_DNA"/>
</dbReference>